<dbReference type="PROSITE" id="PS50404">
    <property type="entry name" value="GST_NTER"/>
    <property type="match status" value="1"/>
</dbReference>
<dbReference type="Pfam" id="PF13410">
    <property type="entry name" value="GST_C_2"/>
    <property type="match status" value="1"/>
</dbReference>
<evidence type="ECO:0000313" key="2">
    <source>
        <dbReference type="EMBL" id="SDC75229.1"/>
    </source>
</evidence>
<keyword evidence="3" id="KW-1185">Reference proteome</keyword>
<dbReference type="AlphaFoldDB" id="A0A1G6P576"/>
<dbReference type="GO" id="GO:0006559">
    <property type="term" value="P:L-phenylalanine catabolic process"/>
    <property type="evidence" value="ECO:0007669"/>
    <property type="project" value="TreeGrafter"/>
</dbReference>
<keyword evidence="2" id="KW-0808">Transferase</keyword>
<dbReference type="STRING" id="1226327.SAMN05421732_11268"/>
<dbReference type="CDD" id="cd03194">
    <property type="entry name" value="GST_C_3"/>
    <property type="match status" value="1"/>
</dbReference>
<sequence length="226" mass="26491">MYQLYIANKNYSSWSMRPWLVLQAFQLPFQEVMIPFPFERNTGTFKQEVLAINPNGKVPVLIDHDLMLWDSLAICEYLAERHPDQHLWPQDVRQRARARCIAAEMHSGFSSLRNACGMNIRAHLADVGKRLWQDNAELRQDVARIEQIWSERPEVNDFLCGEFSIADAFYAPVVTRLMTYALPVNESTRQYMHTMLQHPAMQLWMEGALQEQAWVNYLESYQQQPL</sequence>
<reference evidence="3" key="1">
    <citation type="submission" date="2016-09" db="EMBL/GenBank/DDBJ databases">
        <authorList>
            <person name="Varghese N."/>
            <person name="Submissions S."/>
        </authorList>
    </citation>
    <scope>NUCLEOTIDE SEQUENCE [LARGE SCALE GENOMIC DNA]</scope>
    <source>
        <strain evidence="3">ANC 4667</strain>
    </source>
</reference>
<organism evidence="2 3">
    <name type="scientific">Acinetobacter kookii</name>
    <dbReference type="NCBI Taxonomy" id="1226327"/>
    <lineage>
        <taxon>Bacteria</taxon>
        <taxon>Pseudomonadati</taxon>
        <taxon>Pseudomonadota</taxon>
        <taxon>Gammaproteobacteria</taxon>
        <taxon>Moraxellales</taxon>
        <taxon>Moraxellaceae</taxon>
        <taxon>Acinetobacter</taxon>
    </lineage>
</organism>
<evidence type="ECO:0000259" key="1">
    <source>
        <dbReference type="PROSITE" id="PS50404"/>
    </source>
</evidence>
<dbReference type="PANTHER" id="PTHR42673">
    <property type="entry name" value="MALEYLACETOACETATE ISOMERASE"/>
    <property type="match status" value="1"/>
</dbReference>
<dbReference type="Proteomes" id="UP000243468">
    <property type="component" value="Unassembled WGS sequence"/>
</dbReference>
<dbReference type="EMBL" id="FMYO01000012">
    <property type="protein sequence ID" value="SDC75229.1"/>
    <property type="molecule type" value="Genomic_DNA"/>
</dbReference>
<dbReference type="GO" id="GO:0016034">
    <property type="term" value="F:maleylacetoacetate isomerase activity"/>
    <property type="evidence" value="ECO:0007669"/>
    <property type="project" value="TreeGrafter"/>
</dbReference>
<name>A0A1G6P576_9GAMM</name>
<dbReference type="GO" id="GO:0004364">
    <property type="term" value="F:glutathione transferase activity"/>
    <property type="evidence" value="ECO:0007669"/>
    <property type="project" value="TreeGrafter"/>
</dbReference>
<dbReference type="SUPFAM" id="SSF47616">
    <property type="entry name" value="GST C-terminal domain-like"/>
    <property type="match status" value="1"/>
</dbReference>
<protein>
    <submittedName>
        <fullName evidence="2">Glutathione S-transferase</fullName>
    </submittedName>
</protein>
<dbReference type="InterPro" id="IPR036282">
    <property type="entry name" value="Glutathione-S-Trfase_C_sf"/>
</dbReference>
<dbReference type="Gene3D" id="3.40.30.10">
    <property type="entry name" value="Glutaredoxin"/>
    <property type="match status" value="1"/>
</dbReference>
<dbReference type="InterPro" id="IPR036249">
    <property type="entry name" value="Thioredoxin-like_sf"/>
</dbReference>
<dbReference type="GO" id="GO:0006749">
    <property type="term" value="P:glutathione metabolic process"/>
    <property type="evidence" value="ECO:0007669"/>
    <property type="project" value="TreeGrafter"/>
</dbReference>
<accession>A0A1G6P576</accession>
<dbReference type="Pfam" id="PF13409">
    <property type="entry name" value="GST_N_2"/>
    <property type="match status" value="1"/>
</dbReference>
<dbReference type="SUPFAM" id="SSF52833">
    <property type="entry name" value="Thioredoxin-like"/>
    <property type="match status" value="1"/>
</dbReference>
<feature type="domain" description="GST N-terminal" evidence="1">
    <location>
        <begin position="2"/>
        <end position="86"/>
    </location>
</feature>
<dbReference type="PANTHER" id="PTHR42673:SF4">
    <property type="entry name" value="MALEYLACETOACETATE ISOMERASE"/>
    <property type="match status" value="1"/>
</dbReference>
<proteinExistence type="predicted"/>
<dbReference type="OrthoDB" id="9799538at2"/>
<dbReference type="SFLD" id="SFLDG00358">
    <property type="entry name" value="Main_(cytGST)"/>
    <property type="match status" value="1"/>
</dbReference>
<dbReference type="CDD" id="cd03043">
    <property type="entry name" value="GST_N_1"/>
    <property type="match status" value="1"/>
</dbReference>
<dbReference type="InterPro" id="IPR004045">
    <property type="entry name" value="Glutathione_S-Trfase_N"/>
</dbReference>
<dbReference type="SFLD" id="SFLDS00019">
    <property type="entry name" value="Glutathione_Transferase_(cytos"/>
    <property type="match status" value="1"/>
</dbReference>
<dbReference type="RefSeq" id="WP_092820675.1">
    <property type="nucleotide sequence ID" value="NZ_BAABKJ010000003.1"/>
</dbReference>
<dbReference type="InterPro" id="IPR040079">
    <property type="entry name" value="Glutathione_S-Trfase"/>
</dbReference>
<dbReference type="Gene3D" id="1.20.1050.10">
    <property type="match status" value="1"/>
</dbReference>
<evidence type="ECO:0000313" key="3">
    <source>
        <dbReference type="Proteomes" id="UP000243468"/>
    </source>
</evidence>
<gene>
    <name evidence="2" type="ORF">SAMN05421732_11268</name>
</gene>